<dbReference type="GO" id="GO:0051301">
    <property type="term" value="P:cell division"/>
    <property type="evidence" value="ECO:0007669"/>
    <property type="project" value="UniProtKB-KW"/>
</dbReference>
<dbReference type="AlphaFoldDB" id="A0A1G2MR06"/>
<dbReference type="EC" id="2.4.1.227" evidence="10"/>
<dbReference type="UniPathway" id="UPA00219"/>
<keyword evidence="2 10" id="KW-0132">Cell division</keyword>
<organism evidence="13 14">
    <name type="scientific">Candidatus Taylorbacteria bacterium RIFCSPHIGHO2_02_FULL_46_13</name>
    <dbReference type="NCBI Taxonomy" id="1802312"/>
    <lineage>
        <taxon>Bacteria</taxon>
        <taxon>Candidatus Tayloriibacteriota</taxon>
    </lineage>
</organism>
<dbReference type="InterPro" id="IPR006009">
    <property type="entry name" value="GlcNAc_MurG"/>
</dbReference>
<dbReference type="GO" id="GO:0005975">
    <property type="term" value="P:carbohydrate metabolic process"/>
    <property type="evidence" value="ECO:0007669"/>
    <property type="project" value="InterPro"/>
</dbReference>
<keyword evidence="6 10" id="KW-0573">Peptidoglycan synthesis</keyword>
<evidence type="ECO:0000256" key="9">
    <source>
        <dbReference type="ARBA" id="ARBA00023316"/>
    </source>
</evidence>
<evidence type="ECO:0000259" key="12">
    <source>
        <dbReference type="Pfam" id="PF04101"/>
    </source>
</evidence>
<comment type="caution">
    <text evidence="10">Lacks conserved residue(s) required for the propagation of feature annotation.</text>
</comment>
<comment type="function">
    <text evidence="10">Cell wall formation. Catalyzes the transfer of a GlcNAc subunit on undecaprenyl-pyrophosphoryl-MurNAc-pentapeptide (lipid intermediate I) to form undecaprenyl-pyrophosphoryl-MurNAc-(pentapeptide)GlcNAc (lipid intermediate II).</text>
</comment>
<dbReference type="STRING" id="1802312.A3C06_04785"/>
<evidence type="ECO:0000256" key="1">
    <source>
        <dbReference type="ARBA" id="ARBA00022475"/>
    </source>
</evidence>
<keyword evidence="8 10" id="KW-0131">Cell cycle</keyword>
<dbReference type="GO" id="GO:0071555">
    <property type="term" value="P:cell wall organization"/>
    <property type="evidence" value="ECO:0007669"/>
    <property type="project" value="UniProtKB-KW"/>
</dbReference>
<dbReference type="PANTHER" id="PTHR21015">
    <property type="entry name" value="UDP-N-ACETYLGLUCOSAMINE--N-ACETYLMURAMYL-(PENTAPEPTIDE) PYROPHOSPHORYL-UNDECAPRENOL N-ACETYLGLUCOSAMINE TRANSFERASE 1"/>
    <property type="match status" value="1"/>
</dbReference>
<dbReference type="InterPro" id="IPR007235">
    <property type="entry name" value="Glyco_trans_28_C"/>
</dbReference>
<feature type="binding site" evidence="10">
    <location>
        <position position="169"/>
    </location>
    <ligand>
        <name>UDP-N-acetyl-alpha-D-glucosamine</name>
        <dbReference type="ChEBI" id="CHEBI:57705"/>
    </ligand>
</feature>
<keyword evidence="7 10" id="KW-0472">Membrane</keyword>
<comment type="pathway">
    <text evidence="10">Cell wall biogenesis; peptidoglycan biosynthesis.</text>
</comment>
<protein>
    <recommendedName>
        <fullName evidence="10">UDP-N-acetylglucosamine--N-acetylmuramyl-(pentapeptide) pyrophosphoryl-undecaprenol N-acetylglucosamine transferase</fullName>
        <ecNumber evidence="10">2.4.1.227</ecNumber>
    </recommendedName>
    <alternativeName>
        <fullName evidence="10">Undecaprenyl-PP-MurNAc-pentapeptide-UDPGlcNAc GlcNAc transferase</fullName>
    </alternativeName>
</protein>
<dbReference type="Gene3D" id="3.40.50.2000">
    <property type="entry name" value="Glycogen Phosphorylase B"/>
    <property type="match status" value="2"/>
</dbReference>
<comment type="catalytic activity">
    <reaction evidence="10">
        <text>di-trans,octa-cis-undecaprenyl diphospho-N-acetyl-alpha-D-muramoyl-L-alanyl-D-glutamyl-meso-2,6-diaminopimeloyl-D-alanyl-D-alanine + UDP-N-acetyl-alpha-D-glucosamine = di-trans,octa-cis-undecaprenyl diphospho-[N-acetyl-alpha-D-glucosaminyl-(1-&gt;4)]-N-acetyl-alpha-D-muramoyl-L-alanyl-D-glutamyl-meso-2,6-diaminopimeloyl-D-alanyl-D-alanine + UDP + H(+)</text>
        <dbReference type="Rhea" id="RHEA:31227"/>
        <dbReference type="ChEBI" id="CHEBI:15378"/>
        <dbReference type="ChEBI" id="CHEBI:57705"/>
        <dbReference type="ChEBI" id="CHEBI:58223"/>
        <dbReference type="ChEBI" id="CHEBI:61387"/>
        <dbReference type="ChEBI" id="CHEBI:61388"/>
        <dbReference type="EC" id="2.4.1.227"/>
    </reaction>
</comment>
<evidence type="ECO:0000256" key="10">
    <source>
        <dbReference type="HAMAP-Rule" id="MF_00033"/>
    </source>
</evidence>
<evidence type="ECO:0000256" key="5">
    <source>
        <dbReference type="ARBA" id="ARBA00022960"/>
    </source>
</evidence>
<dbReference type="GO" id="GO:0008360">
    <property type="term" value="P:regulation of cell shape"/>
    <property type="evidence" value="ECO:0007669"/>
    <property type="project" value="UniProtKB-KW"/>
</dbReference>
<evidence type="ECO:0000256" key="4">
    <source>
        <dbReference type="ARBA" id="ARBA00022679"/>
    </source>
</evidence>
<dbReference type="HAMAP" id="MF_00033">
    <property type="entry name" value="MurG"/>
    <property type="match status" value="1"/>
</dbReference>
<evidence type="ECO:0000259" key="11">
    <source>
        <dbReference type="Pfam" id="PF03033"/>
    </source>
</evidence>
<evidence type="ECO:0000256" key="2">
    <source>
        <dbReference type="ARBA" id="ARBA00022618"/>
    </source>
</evidence>
<comment type="caution">
    <text evidence="13">The sequence shown here is derived from an EMBL/GenBank/DDBJ whole genome shotgun (WGS) entry which is preliminary data.</text>
</comment>
<reference evidence="13 14" key="1">
    <citation type="journal article" date="2016" name="Nat. Commun.">
        <title>Thousands of microbial genomes shed light on interconnected biogeochemical processes in an aquifer system.</title>
        <authorList>
            <person name="Anantharaman K."/>
            <person name="Brown C.T."/>
            <person name="Hug L.A."/>
            <person name="Sharon I."/>
            <person name="Castelle C.J."/>
            <person name="Probst A.J."/>
            <person name="Thomas B.C."/>
            <person name="Singh A."/>
            <person name="Wilkins M.J."/>
            <person name="Karaoz U."/>
            <person name="Brodie E.L."/>
            <person name="Williams K.H."/>
            <person name="Hubbard S.S."/>
            <person name="Banfield J.F."/>
        </authorList>
    </citation>
    <scope>NUCLEOTIDE SEQUENCE [LARGE SCALE GENOMIC DNA]</scope>
</reference>
<feature type="binding site" evidence="10">
    <location>
        <position position="198"/>
    </location>
    <ligand>
        <name>UDP-N-acetyl-alpha-D-glucosamine</name>
        <dbReference type="ChEBI" id="CHEBI:57705"/>
    </ligand>
</feature>
<evidence type="ECO:0000256" key="7">
    <source>
        <dbReference type="ARBA" id="ARBA00023136"/>
    </source>
</evidence>
<evidence type="ECO:0000256" key="3">
    <source>
        <dbReference type="ARBA" id="ARBA00022676"/>
    </source>
</evidence>
<comment type="similarity">
    <text evidence="10">Belongs to the glycosyltransferase 28 family. MurG subfamily.</text>
</comment>
<dbReference type="Proteomes" id="UP000177565">
    <property type="component" value="Unassembled WGS sequence"/>
</dbReference>
<evidence type="ECO:0000313" key="13">
    <source>
        <dbReference type="EMBL" id="OHA26327.1"/>
    </source>
</evidence>
<gene>
    <name evidence="10" type="primary">murG</name>
    <name evidence="13" type="ORF">A3C06_04785</name>
</gene>
<dbReference type="GO" id="GO:0051991">
    <property type="term" value="F:UDP-N-acetyl-D-glucosamine:N-acetylmuramoyl-L-alanyl-D-glutamyl-meso-2,6-diaminopimelyl-D-alanyl-D-alanine-diphosphoundecaprenol 4-beta-N-acetylglucosaminlytransferase activity"/>
    <property type="evidence" value="ECO:0007669"/>
    <property type="project" value="RHEA"/>
</dbReference>
<accession>A0A1G2MR06</accession>
<dbReference type="GO" id="GO:0005886">
    <property type="term" value="C:plasma membrane"/>
    <property type="evidence" value="ECO:0007669"/>
    <property type="project" value="UniProtKB-SubCell"/>
</dbReference>
<evidence type="ECO:0000313" key="14">
    <source>
        <dbReference type="Proteomes" id="UP000177565"/>
    </source>
</evidence>
<evidence type="ECO:0000256" key="6">
    <source>
        <dbReference type="ARBA" id="ARBA00022984"/>
    </source>
</evidence>
<keyword evidence="9 10" id="KW-0961">Cell wall biogenesis/degradation</keyword>
<dbReference type="Pfam" id="PF04101">
    <property type="entry name" value="Glyco_tran_28_C"/>
    <property type="match status" value="1"/>
</dbReference>
<feature type="domain" description="Glycosyl transferase family 28 C-terminal" evidence="12">
    <location>
        <begin position="191"/>
        <end position="360"/>
    </location>
</feature>
<feature type="binding site" evidence="10">
    <location>
        <position position="302"/>
    </location>
    <ligand>
        <name>UDP-N-acetyl-alpha-D-glucosamine</name>
        <dbReference type="ChEBI" id="CHEBI:57705"/>
    </ligand>
</feature>
<dbReference type="PANTHER" id="PTHR21015:SF27">
    <property type="entry name" value="UDP-N-ACETYLGLUCOSAMINE--N-ACETYLMURAMYL-(PENTAPEPTIDE) PYROPHOSPHORYL-UNDECAPRENOL N-ACETYLGLUCOSAMINE TRANSFERASE"/>
    <property type="match status" value="1"/>
</dbReference>
<feature type="domain" description="Glycosyltransferase family 28 N-terminal" evidence="11">
    <location>
        <begin position="3"/>
        <end position="146"/>
    </location>
</feature>
<feature type="binding site" evidence="10">
    <location>
        <begin position="10"/>
        <end position="12"/>
    </location>
    <ligand>
        <name>UDP-N-acetyl-alpha-D-glucosamine</name>
        <dbReference type="ChEBI" id="CHEBI:57705"/>
    </ligand>
</feature>
<dbReference type="GO" id="GO:0050511">
    <property type="term" value="F:undecaprenyldiphospho-muramoylpentapeptide beta-N-acetylglucosaminyltransferase activity"/>
    <property type="evidence" value="ECO:0007669"/>
    <property type="project" value="UniProtKB-UniRule"/>
</dbReference>
<dbReference type="Pfam" id="PF03033">
    <property type="entry name" value="Glyco_transf_28"/>
    <property type="match status" value="1"/>
</dbReference>
<comment type="subcellular location">
    <subcellularLocation>
        <location evidence="10">Cell membrane</location>
        <topology evidence="10">Peripheral membrane protein</topology>
        <orientation evidence="10">Cytoplasmic side</orientation>
    </subcellularLocation>
</comment>
<name>A0A1G2MR06_9BACT</name>
<evidence type="ECO:0000256" key="8">
    <source>
        <dbReference type="ARBA" id="ARBA00023306"/>
    </source>
</evidence>
<dbReference type="InterPro" id="IPR004276">
    <property type="entry name" value="GlycoTrans_28_N"/>
</dbReference>
<dbReference type="GO" id="GO:0009252">
    <property type="term" value="P:peptidoglycan biosynthetic process"/>
    <property type="evidence" value="ECO:0007669"/>
    <property type="project" value="UniProtKB-UniRule"/>
</dbReference>
<keyword evidence="4 10" id="KW-0808">Transferase</keyword>
<keyword evidence="1 10" id="KW-1003">Cell membrane</keyword>
<dbReference type="EMBL" id="MHRQ01000022">
    <property type="protein sequence ID" value="OHA26327.1"/>
    <property type="molecule type" value="Genomic_DNA"/>
</dbReference>
<sequence length="374" mass="41349">MKIVLTGGGSGGHFYPLIAVTEELNKITREQNLLAPEIFFMSDKPYDKRLLFENDIIFKKVITGKLRRYFSVQNITDIFKTGWGIIAGFFTVFGIYPDIVFSKGGYTSFPAVLAARILRIPLIIHESDSVPGRANRWAGKFAGRIAVSYAEAAKFFPQGRTAWTGNPIRKEIQTPATGAHALLQFNRATPTILVLGGSQGALLINNVILEILPELLEEFQVIHQMGTANFKSVTEVISVILKDSPNKNRYRPFDYLAADSLRMAVGCADIIISRAGSTIFEIALWGKPSIIVPITDSHGDHQRENAVAYAKSGSCLVIEEANLKPHILISEVRRIINDSKLKKQMAESARRFAKPDAAEKIARAILGIALTHEQ</sequence>
<proteinExistence type="inferred from homology"/>
<dbReference type="SUPFAM" id="SSF53756">
    <property type="entry name" value="UDP-Glycosyltransferase/glycogen phosphorylase"/>
    <property type="match status" value="1"/>
</dbReference>
<keyword evidence="5 10" id="KW-0133">Cell shape</keyword>
<dbReference type="CDD" id="cd03785">
    <property type="entry name" value="GT28_MurG"/>
    <property type="match status" value="1"/>
</dbReference>
<keyword evidence="3 10" id="KW-0328">Glycosyltransferase</keyword>